<keyword evidence="3" id="KW-0328">Glycosyltransferase</keyword>
<feature type="domain" description="Nicotinate/nicotinamide phosphoribosyltransferase" evidence="9">
    <location>
        <begin position="204"/>
        <end position="471"/>
    </location>
</feature>
<evidence type="ECO:0000256" key="2">
    <source>
        <dbReference type="ARBA" id="ARBA00022642"/>
    </source>
</evidence>
<dbReference type="Pfam" id="PF04095">
    <property type="entry name" value="NAPRTase"/>
    <property type="match status" value="1"/>
</dbReference>
<dbReference type="InterPro" id="IPR041525">
    <property type="entry name" value="N/Namide_PRibTrfase"/>
</dbReference>
<feature type="binding site" evidence="8">
    <location>
        <begin position="361"/>
        <end position="362"/>
    </location>
    <ligand>
        <name>beta-nicotinamide D-ribonucleotide</name>
        <dbReference type="ChEBI" id="CHEBI:14649"/>
    </ligand>
</feature>
<evidence type="ECO:0000256" key="5">
    <source>
        <dbReference type="ARBA" id="ARBA00035007"/>
    </source>
</evidence>
<evidence type="ECO:0000259" key="9">
    <source>
        <dbReference type="Pfam" id="PF04095"/>
    </source>
</evidence>
<name>A0A9N9EDK6_9GLOM</name>
<dbReference type="InterPro" id="IPR036068">
    <property type="entry name" value="Nicotinate_pribotase-like_C"/>
</dbReference>
<feature type="binding site" evidence="8">
    <location>
        <position position="320"/>
    </location>
    <ligand>
        <name>diphosphate</name>
        <dbReference type="ChEBI" id="CHEBI:33019"/>
    </ligand>
</feature>
<dbReference type="EMBL" id="CAJVPV010012492">
    <property type="protein sequence ID" value="CAG8670493.1"/>
    <property type="molecule type" value="Genomic_DNA"/>
</dbReference>
<dbReference type="Proteomes" id="UP000789342">
    <property type="component" value="Unassembled WGS sequence"/>
</dbReference>
<dbReference type="OrthoDB" id="193380at2759"/>
<evidence type="ECO:0000256" key="8">
    <source>
        <dbReference type="PIRSR" id="PIRSR005943-1"/>
    </source>
</evidence>
<dbReference type="InterPro" id="IPR016471">
    <property type="entry name" value="Nicotinamide_PRibTrfase"/>
</dbReference>
<feature type="binding site" evidence="8">
    <location>
        <position position="400"/>
    </location>
    <ligand>
        <name>beta-nicotinamide D-ribonucleotide</name>
        <dbReference type="ChEBI" id="CHEBI:14649"/>
    </ligand>
</feature>
<dbReference type="AlphaFoldDB" id="A0A9N9EDK6"/>
<keyword evidence="2" id="KW-0662">Pyridine nucleotide biosynthesis</keyword>
<feature type="binding site" evidence="8">
    <location>
        <begin position="320"/>
        <end position="322"/>
    </location>
    <ligand>
        <name>beta-nicotinamide D-ribonucleotide</name>
        <dbReference type="ChEBI" id="CHEBI:14649"/>
    </ligand>
</feature>
<protein>
    <recommendedName>
        <fullName evidence="7">Nicotinamide phosphoribosyltransferase</fullName>
        <ecNumber evidence="6">2.4.2.12</ecNumber>
    </recommendedName>
</protein>
<feature type="binding site" evidence="8">
    <location>
        <position position="234"/>
    </location>
    <ligand>
        <name>beta-nicotinamide D-ribonucleotide</name>
        <dbReference type="ChEBI" id="CHEBI:14649"/>
    </ligand>
</feature>
<keyword evidence="4" id="KW-0808">Transferase</keyword>
<reference evidence="10" key="1">
    <citation type="submission" date="2021-06" db="EMBL/GenBank/DDBJ databases">
        <authorList>
            <person name="Kallberg Y."/>
            <person name="Tangrot J."/>
            <person name="Rosling A."/>
        </authorList>
    </citation>
    <scope>NUCLEOTIDE SEQUENCE</scope>
    <source>
        <strain evidence="10">CL551</strain>
    </source>
</reference>
<sequence length="520" mass="57893">MSSLYGLPLPVLTDSYKTTHPFLYPEAKKVELMSRMDRFTHNRLSFCSALRTENSGVDLMGTKKTRVSCFMGSDTCRIENYVAKKWTLEDVELAGKFFETHNAGYTNFPFPKDLFLKFIEENDGYFPIKIEALPEGTSCHAHTPVYQITAEGEYALLVTFLETLITSVWYPSTVATLSRRARDIIEQAYKDTVDEDGYWSLESRLHDFGFRGCTCLEQSIIGGSAHLVNFIGTDTMSAGYYVQYKLNNGKPIASSIPATEHSVMTAHKTERDAILQMINRFGIGAFACVMDSFDYANALENVLPSIAFQKVDKGGFMVLRPDSGDQVEAVLMALRASDKVFGSDVNKKGYKIIRGCGVIQGDGVTIPTLRAILAAVKEAGYSAQNVAFGMGGGLLQKVNRDTMSFATKLCHITYADGEKRDIMKIPTTDSGKISLPGEFVVKKNAEGVPIVHPKECCPANDPDNLLRVVYDHGKISQWDDFDTIRKRVAKEWPALPKVYNNISPELKEKVDRVTKEIRSS</sequence>
<comment type="caution">
    <text evidence="10">The sequence shown here is derived from an EMBL/GenBank/DDBJ whole genome shotgun (WGS) entry which is preliminary data.</text>
</comment>
<proteinExistence type="inferred from homology"/>
<feature type="binding site" evidence="8">
    <location>
        <position position="211"/>
    </location>
    <ligand>
        <name>diphosphate</name>
        <dbReference type="ChEBI" id="CHEBI:33019"/>
    </ligand>
</feature>
<feature type="non-terminal residue" evidence="10">
    <location>
        <position position="520"/>
    </location>
</feature>
<gene>
    <name evidence="10" type="ORF">AMORRO_LOCUS10800</name>
</gene>
<feature type="binding site" evidence="8">
    <location>
        <position position="261"/>
    </location>
    <ligand>
        <name>diphosphate</name>
        <dbReference type="ChEBI" id="CHEBI:33019"/>
    </ligand>
</feature>
<evidence type="ECO:0000256" key="4">
    <source>
        <dbReference type="ARBA" id="ARBA00022679"/>
    </source>
</evidence>
<comment type="pathway">
    <text evidence="5">Cofactor biosynthesis; NAD(+) biosynthesis; nicotinamide D-ribonucleotide from 5-phospho-alpha-D-ribose 1-diphosphate and nicotinamide: step 1/1.</text>
</comment>
<dbReference type="EC" id="2.4.2.12" evidence="6"/>
<evidence type="ECO:0000256" key="1">
    <source>
        <dbReference type="ARBA" id="ARBA00010897"/>
    </source>
</evidence>
<evidence type="ECO:0000313" key="11">
    <source>
        <dbReference type="Proteomes" id="UP000789342"/>
    </source>
</evidence>
<evidence type="ECO:0000256" key="3">
    <source>
        <dbReference type="ARBA" id="ARBA00022676"/>
    </source>
</evidence>
<accession>A0A9N9EDK6</accession>
<dbReference type="PANTHER" id="PTHR43816">
    <property type="entry name" value="NICOTINAMIDE PHOSPHORIBOSYLTRANSFERASE"/>
    <property type="match status" value="1"/>
</dbReference>
<dbReference type="PANTHER" id="PTHR43816:SF1">
    <property type="entry name" value="NICOTINAMIDE PHOSPHORIBOSYLTRANSFERASE"/>
    <property type="match status" value="1"/>
</dbReference>
<evidence type="ECO:0000256" key="6">
    <source>
        <dbReference type="ARBA" id="ARBA00035024"/>
    </source>
</evidence>
<dbReference type="SUPFAM" id="SSF51690">
    <property type="entry name" value="Nicotinate/Quinolinate PRTase C-terminal domain-like"/>
    <property type="match status" value="1"/>
</dbReference>
<keyword evidence="11" id="KW-1185">Reference proteome</keyword>
<evidence type="ECO:0000313" key="10">
    <source>
        <dbReference type="EMBL" id="CAG8670493.1"/>
    </source>
</evidence>
<dbReference type="GO" id="GO:0047280">
    <property type="term" value="F:nicotinamide phosphoribosyltransferase activity"/>
    <property type="evidence" value="ECO:0007669"/>
    <property type="project" value="UniProtKB-EC"/>
</dbReference>
<dbReference type="Gene3D" id="3.20.20.70">
    <property type="entry name" value="Aldolase class I"/>
    <property type="match status" value="1"/>
</dbReference>
<dbReference type="PIRSF" id="PIRSF005943">
    <property type="entry name" value="NMPRT"/>
    <property type="match status" value="1"/>
</dbReference>
<evidence type="ECO:0000256" key="7">
    <source>
        <dbReference type="ARBA" id="ARBA00035036"/>
    </source>
</evidence>
<comment type="similarity">
    <text evidence="1">Belongs to the NAPRTase family.</text>
</comment>
<dbReference type="GO" id="GO:0009435">
    <property type="term" value="P:NAD+ biosynthetic process"/>
    <property type="evidence" value="ECO:0007669"/>
    <property type="project" value="InterPro"/>
</dbReference>
<dbReference type="InterPro" id="IPR013785">
    <property type="entry name" value="Aldolase_TIM"/>
</dbReference>
<organism evidence="10 11">
    <name type="scientific">Acaulospora morrowiae</name>
    <dbReference type="NCBI Taxonomy" id="94023"/>
    <lineage>
        <taxon>Eukaryota</taxon>
        <taxon>Fungi</taxon>
        <taxon>Fungi incertae sedis</taxon>
        <taxon>Mucoromycota</taxon>
        <taxon>Glomeromycotina</taxon>
        <taxon>Glomeromycetes</taxon>
        <taxon>Diversisporales</taxon>
        <taxon>Acaulosporaceae</taxon>
        <taxon>Acaulospora</taxon>
    </lineage>
</organism>
<feature type="binding site" evidence="8">
    <location>
        <position position="392"/>
    </location>
    <ligand>
        <name>beta-nicotinamide D-ribonucleotide</name>
        <dbReference type="ChEBI" id="CHEBI:14649"/>
    </ligand>
</feature>